<feature type="transmembrane region" description="Helical" evidence="5">
    <location>
        <begin position="264"/>
        <end position="283"/>
    </location>
</feature>
<dbReference type="InterPro" id="IPR020846">
    <property type="entry name" value="MFS_dom"/>
</dbReference>
<gene>
    <name evidence="7" type="ORF">IOD40_06955</name>
</gene>
<dbReference type="InterPro" id="IPR036259">
    <property type="entry name" value="MFS_trans_sf"/>
</dbReference>
<sequence length="443" mass="47202">MHSLRPLIPILLAAGILLGGNGLQGTLIALRGVQEGFPPASIGFMGTAYFAGFLIGCLIIVRLIRSVGHIRCFSALAAVAACATLVMIISVDEFTWIGARFVSGFCFAGLFTVVEAWLNSGVANSDRARVLAVYRIVDLGAVTGAQFLIPFFGTEGFTIFAVMAIMITMSLVPVSLGDRSNPAAPPDIKLDLKRAWTISPLAALGCVAVGMTNSAFRTLSPIYAQNIGMSVADVATFVSMSIIGGALIQYPLGYASDRYDRRKVILVTTTLAMGSAAAIGFLAGDSRMLNFAIIFVFGCFAMPLYSLSAAHANDRAESNEFVMLNAALMLFYSFGAIAGPFTAAAAMEQYGPHALFHFSTAVYVAFLAIIVWRMLVRGPAEDGERGRFTALLRTSTLFARLAQWQTGGSRPGTQQKSGNACTYEAEDLTRTPPTGMETPNKRS</sequence>
<feature type="transmembrane region" description="Helical" evidence="5">
    <location>
        <begin position="322"/>
        <end position="343"/>
    </location>
</feature>
<dbReference type="Pfam" id="PF07690">
    <property type="entry name" value="MFS_1"/>
    <property type="match status" value="1"/>
</dbReference>
<feature type="transmembrane region" description="Helical" evidence="5">
    <location>
        <begin position="355"/>
        <end position="375"/>
    </location>
</feature>
<dbReference type="CDD" id="cd17477">
    <property type="entry name" value="MFS_YcaD_like"/>
    <property type="match status" value="1"/>
</dbReference>
<evidence type="ECO:0000256" key="4">
    <source>
        <dbReference type="SAM" id="MobiDB-lite"/>
    </source>
</evidence>
<feature type="transmembrane region" description="Helical" evidence="5">
    <location>
        <begin position="41"/>
        <end position="61"/>
    </location>
</feature>
<dbReference type="EMBL" id="JADGMQ010000003">
    <property type="protein sequence ID" value="MBI1620401.1"/>
    <property type="molecule type" value="Genomic_DNA"/>
</dbReference>
<keyword evidence="3 5" id="KW-0472">Membrane</keyword>
<accession>A0ABS0SAY4</accession>
<dbReference type="Proteomes" id="UP000601789">
    <property type="component" value="Unassembled WGS sequence"/>
</dbReference>
<feature type="transmembrane region" description="Helical" evidence="5">
    <location>
        <begin position="130"/>
        <end position="151"/>
    </location>
</feature>
<organism evidence="7 8">
    <name type="scientific">Aquamicrobium zhengzhouense</name>
    <dbReference type="NCBI Taxonomy" id="2781738"/>
    <lineage>
        <taxon>Bacteria</taxon>
        <taxon>Pseudomonadati</taxon>
        <taxon>Pseudomonadota</taxon>
        <taxon>Alphaproteobacteria</taxon>
        <taxon>Hyphomicrobiales</taxon>
        <taxon>Phyllobacteriaceae</taxon>
        <taxon>Aquamicrobium</taxon>
    </lineage>
</organism>
<feature type="transmembrane region" description="Helical" evidence="5">
    <location>
        <begin position="289"/>
        <end position="310"/>
    </location>
</feature>
<feature type="transmembrane region" description="Helical" evidence="5">
    <location>
        <begin position="157"/>
        <end position="176"/>
    </location>
</feature>
<feature type="compositionally biased region" description="Polar residues" evidence="4">
    <location>
        <begin position="405"/>
        <end position="420"/>
    </location>
</feature>
<evidence type="ECO:0000256" key="1">
    <source>
        <dbReference type="ARBA" id="ARBA00022692"/>
    </source>
</evidence>
<feature type="transmembrane region" description="Helical" evidence="5">
    <location>
        <begin position="73"/>
        <end position="91"/>
    </location>
</feature>
<feature type="domain" description="Major facilitator superfamily (MFS) profile" evidence="6">
    <location>
        <begin position="198"/>
        <end position="443"/>
    </location>
</feature>
<evidence type="ECO:0000256" key="3">
    <source>
        <dbReference type="ARBA" id="ARBA00023136"/>
    </source>
</evidence>
<dbReference type="InterPro" id="IPR011701">
    <property type="entry name" value="MFS"/>
</dbReference>
<evidence type="ECO:0000256" key="5">
    <source>
        <dbReference type="SAM" id="Phobius"/>
    </source>
</evidence>
<feature type="transmembrane region" description="Helical" evidence="5">
    <location>
        <begin position="228"/>
        <end position="252"/>
    </location>
</feature>
<feature type="transmembrane region" description="Helical" evidence="5">
    <location>
        <begin position="97"/>
        <end position="118"/>
    </location>
</feature>
<name>A0ABS0SAY4_9HYPH</name>
<keyword evidence="2 5" id="KW-1133">Transmembrane helix</keyword>
<dbReference type="InterPro" id="IPR047200">
    <property type="entry name" value="MFS_YcaD-like"/>
</dbReference>
<evidence type="ECO:0000259" key="6">
    <source>
        <dbReference type="PROSITE" id="PS50850"/>
    </source>
</evidence>
<dbReference type="PANTHER" id="PTHR23521">
    <property type="entry name" value="TRANSPORTER MFS SUPERFAMILY"/>
    <property type="match status" value="1"/>
</dbReference>
<evidence type="ECO:0000313" key="7">
    <source>
        <dbReference type="EMBL" id="MBI1620401.1"/>
    </source>
</evidence>
<comment type="caution">
    <text evidence="7">The sequence shown here is derived from an EMBL/GenBank/DDBJ whole genome shotgun (WGS) entry which is preliminary data.</text>
</comment>
<dbReference type="SUPFAM" id="SSF103473">
    <property type="entry name" value="MFS general substrate transporter"/>
    <property type="match status" value="1"/>
</dbReference>
<reference evidence="7 8" key="1">
    <citation type="submission" date="2020-10" db="EMBL/GenBank/DDBJ databases">
        <title>Aquamicrobium zhengzhouensis sp. nov., a exopolysaccharide producing bacterium isolated from farmland soil.</title>
        <authorList>
            <person name="Wang X."/>
        </authorList>
    </citation>
    <scope>NUCLEOTIDE SEQUENCE [LARGE SCALE GENOMIC DNA]</scope>
    <source>
        <strain evidence="8">cd-1</strain>
    </source>
</reference>
<dbReference type="PROSITE" id="PS50850">
    <property type="entry name" value="MFS"/>
    <property type="match status" value="1"/>
</dbReference>
<protein>
    <submittedName>
        <fullName evidence="7">MFS transporter</fullName>
    </submittedName>
</protein>
<proteinExistence type="predicted"/>
<evidence type="ECO:0000256" key="2">
    <source>
        <dbReference type="ARBA" id="ARBA00022989"/>
    </source>
</evidence>
<feature type="transmembrane region" description="Helical" evidence="5">
    <location>
        <begin position="196"/>
        <end position="216"/>
    </location>
</feature>
<evidence type="ECO:0000313" key="8">
    <source>
        <dbReference type="Proteomes" id="UP000601789"/>
    </source>
</evidence>
<keyword evidence="1 5" id="KW-0812">Transmembrane</keyword>
<feature type="region of interest" description="Disordered" evidence="4">
    <location>
        <begin position="405"/>
        <end position="443"/>
    </location>
</feature>
<dbReference type="PANTHER" id="PTHR23521:SF3">
    <property type="entry name" value="MFS TRANSPORTER"/>
    <property type="match status" value="1"/>
</dbReference>
<dbReference type="RefSeq" id="WP_198475719.1">
    <property type="nucleotide sequence ID" value="NZ_JADGMQ010000003.1"/>
</dbReference>
<keyword evidence="8" id="KW-1185">Reference proteome</keyword>
<dbReference type="Gene3D" id="1.20.1250.20">
    <property type="entry name" value="MFS general substrate transporter like domains"/>
    <property type="match status" value="2"/>
</dbReference>